<dbReference type="PANTHER" id="PTHR34478">
    <property type="entry name" value="PROTEIN LEMA"/>
    <property type="match status" value="1"/>
</dbReference>
<comment type="subcellular location">
    <subcellularLocation>
        <location evidence="1">Membrane</location>
        <topology evidence="1">Single-pass membrane protein</topology>
    </subcellularLocation>
</comment>
<protein>
    <submittedName>
        <fullName evidence="6">LemA family protein</fullName>
    </submittedName>
</protein>
<dbReference type="EMBL" id="CP002542">
    <property type="protein sequence ID" value="AEA46031.1"/>
    <property type="molecule type" value="Genomic_DNA"/>
</dbReference>
<dbReference type="AlphaFoldDB" id="F2IJD4"/>
<dbReference type="HOGENOM" id="CLU_056714_3_1_10"/>
<comment type="similarity">
    <text evidence="2">Belongs to the LemA family.</text>
</comment>
<dbReference type="STRING" id="755732.Fluta_4069"/>
<proteinExistence type="inferred from homology"/>
<dbReference type="SUPFAM" id="SSF140478">
    <property type="entry name" value="LemA-like"/>
    <property type="match status" value="1"/>
</dbReference>
<dbReference type="Proteomes" id="UP000007463">
    <property type="component" value="Chromosome"/>
</dbReference>
<keyword evidence="5" id="KW-0472">Membrane</keyword>
<sequence>MLLIIVISLTVAVLVPVITVIVIKNGLIAKENQVENAFASVDVMLKKRFDLIPQLTSCVSGYMTHEKELLEKLTALRSGSRDTETLAQGNHELQSQFSQFLIKAEAYPDLKASDQFMMLQRSMNEMEEQLAAARRTYNMSIEIFNNAVLQFPSSLIAKNNKMEKKQYLKFND</sequence>
<dbReference type="InterPro" id="IPR023353">
    <property type="entry name" value="LemA-like_dom_sf"/>
</dbReference>
<evidence type="ECO:0000256" key="2">
    <source>
        <dbReference type="ARBA" id="ARBA00008854"/>
    </source>
</evidence>
<keyword evidence="4" id="KW-1133">Transmembrane helix</keyword>
<keyword evidence="7" id="KW-1185">Reference proteome</keyword>
<name>F2IJD4_FLUTR</name>
<evidence type="ECO:0000256" key="3">
    <source>
        <dbReference type="ARBA" id="ARBA00022692"/>
    </source>
</evidence>
<dbReference type="RefSeq" id="WP_013688788.1">
    <property type="nucleotide sequence ID" value="NC_015321.1"/>
</dbReference>
<dbReference type="Pfam" id="PF04011">
    <property type="entry name" value="LemA"/>
    <property type="match status" value="1"/>
</dbReference>
<organism evidence="6 7">
    <name type="scientific">Fluviicola taffensis (strain DSM 16823 / NCIMB 13979 / RW262)</name>
    <dbReference type="NCBI Taxonomy" id="755732"/>
    <lineage>
        <taxon>Bacteria</taxon>
        <taxon>Pseudomonadati</taxon>
        <taxon>Bacteroidota</taxon>
        <taxon>Flavobacteriia</taxon>
        <taxon>Flavobacteriales</taxon>
        <taxon>Crocinitomicaceae</taxon>
        <taxon>Fluviicola</taxon>
    </lineage>
</organism>
<dbReference type="PANTHER" id="PTHR34478:SF1">
    <property type="entry name" value="PROTEIN LEMA"/>
    <property type="match status" value="1"/>
</dbReference>
<dbReference type="GO" id="GO:0016020">
    <property type="term" value="C:membrane"/>
    <property type="evidence" value="ECO:0007669"/>
    <property type="project" value="UniProtKB-SubCell"/>
</dbReference>
<reference evidence="7" key="2">
    <citation type="submission" date="2011-02" db="EMBL/GenBank/DDBJ databases">
        <title>The complete genome of Fluviicola taffensis DSM 16823.</title>
        <authorList>
            <consortium name="US DOE Joint Genome Institute (JGI-PGF)"/>
            <person name="Lucas S."/>
            <person name="Copeland A."/>
            <person name="Lapidus A."/>
            <person name="Bruce D."/>
            <person name="Goodwin L."/>
            <person name="Pitluck S."/>
            <person name="Kyrpides N."/>
            <person name="Mavromatis K."/>
            <person name="Ivanova N."/>
            <person name="Mikhailova N."/>
            <person name="Pagani I."/>
            <person name="Chertkov O."/>
            <person name="Detter J.C."/>
            <person name="Han C."/>
            <person name="Tapia R."/>
            <person name="Land M."/>
            <person name="Hauser L."/>
            <person name="Markowitz V."/>
            <person name="Cheng J.-F."/>
            <person name="Hugenholtz P."/>
            <person name="Woyke T."/>
            <person name="Wu D."/>
            <person name="Tindall B."/>
            <person name="Pomrenke H.G."/>
            <person name="Brambilla E."/>
            <person name="Klenk H.-P."/>
            <person name="Eisen J.A."/>
        </authorList>
    </citation>
    <scope>NUCLEOTIDE SEQUENCE [LARGE SCALE GENOMIC DNA]</scope>
    <source>
        <strain evidence="7">DSM 16823 / RW262 / RW262</strain>
    </source>
</reference>
<evidence type="ECO:0000256" key="5">
    <source>
        <dbReference type="ARBA" id="ARBA00023136"/>
    </source>
</evidence>
<keyword evidence="3" id="KW-0812">Transmembrane</keyword>
<gene>
    <name evidence="6" type="ordered locus">Fluta_4069</name>
</gene>
<dbReference type="KEGG" id="fte:Fluta_4069"/>
<dbReference type="Gene3D" id="1.20.1440.20">
    <property type="entry name" value="LemA-like domain"/>
    <property type="match status" value="1"/>
</dbReference>
<evidence type="ECO:0000256" key="1">
    <source>
        <dbReference type="ARBA" id="ARBA00004167"/>
    </source>
</evidence>
<evidence type="ECO:0000256" key="4">
    <source>
        <dbReference type="ARBA" id="ARBA00022989"/>
    </source>
</evidence>
<dbReference type="OrthoDB" id="9804152at2"/>
<evidence type="ECO:0000313" key="7">
    <source>
        <dbReference type="Proteomes" id="UP000007463"/>
    </source>
</evidence>
<evidence type="ECO:0000313" key="6">
    <source>
        <dbReference type="EMBL" id="AEA46031.1"/>
    </source>
</evidence>
<dbReference type="eggNOG" id="COG1704">
    <property type="taxonomic scope" value="Bacteria"/>
</dbReference>
<dbReference type="InterPro" id="IPR007156">
    <property type="entry name" value="MamQ_LemA"/>
</dbReference>
<reference evidence="6 7" key="1">
    <citation type="journal article" date="2011" name="Stand. Genomic Sci.">
        <title>Complete genome sequence of the gliding freshwater bacterium Fluviicola taffensis type strain (RW262).</title>
        <authorList>
            <person name="Woyke T."/>
            <person name="Chertkov O."/>
            <person name="Lapidus A."/>
            <person name="Nolan M."/>
            <person name="Lucas S."/>
            <person name="Del Rio T.G."/>
            <person name="Tice H."/>
            <person name="Cheng J.F."/>
            <person name="Tapia R."/>
            <person name="Han C."/>
            <person name="Goodwin L."/>
            <person name="Pitluck S."/>
            <person name="Liolios K."/>
            <person name="Pagani I."/>
            <person name="Ivanova N."/>
            <person name="Huntemann M."/>
            <person name="Mavromatis K."/>
            <person name="Mikhailova N."/>
            <person name="Pati A."/>
            <person name="Chen A."/>
            <person name="Palaniappan K."/>
            <person name="Land M."/>
            <person name="Hauser L."/>
            <person name="Brambilla E.M."/>
            <person name="Rohde M."/>
            <person name="Mwirichia R."/>
            <person name="Sikorski J."/>
            <person name="Tindall B.J."/>
            <person name="Goker M."/>
            <person name="Bristow J."/>
            <person name="Eisen J.A."/>
            <person name="Markowitz V."/>
            <person name="Hugenholtz P."/>
            <person name="Klenk H.P."/>
            <person name="Kyrpides N.C."/>
        </authorList>
    </citation>
    <scope>NUCLEOTIDE SEQUENCE [LARGE SCALE GENOMIC DNA]</scope>
    <source>
        <strain evidence="7">DSM 16823 / RW262 / RW262</strain>
    </source>
</reference>
<accession>F2IJD4</accession>